<protein>
    <recommendedName>
        <fullName evidence="4">Nuclear transport factor 2 family protein</fullName>
    </recommendedName>
</protein>
<organism evidence="2 3">
    <name type="scientific">Chryseolinea lacunae</name>
    <dbReference type="NCBI Taxonomy" id="2801331"/>
    <lineage>
        <taxon>Bacteria</taxon>
        <taxon>Pseudomonadati</taxon>
        <taxon>Bacteroidota</taxon>
        <taxon>Cytophagia</taxon>
        <taxon>Cytophagales</taxon>
        <taxon>Fulvivirgaceae</taxon>
        <taxon>Chryseolinea</taxon>
    </lineage>
</organism>
<dbReference type="SUPFAM" id="SSF54427">
    <property type="entry name" value="NTF2-like"/>
    <property type="match status" value="1"/>
</dbReference>
<evidence type="ECO:0000313" key="3">
    <source>
        <dbReference type="Proteomes" id="UP000613030"/>
    </source>
</evidence>
<gene>
    <name evidence="2" type="ORF">JI741_00125</name>
</gene>
<evidence type="ECO:0008006" key="4">
    <source>
        <dbReference type="Google" id="ProtNLM"/>
    </source>
</evidence>
<dbReference type="RefSeq" id="WP_202006576.1">
    <property type="nucleotide sequence ID" value="NZ_JAERRB010000001.1"/>
</dbReference>
<keyword evidence="3" id="KW-1185">Reference proteome</keyword>
<dbReference type="Gene3D" id="3.10.450.50">
    <property type="match status" value="1"/>
</dbReference>
<feature type="signal peptide" evidence="1">
    <location>
        <begin position="1"/>
        <end position="20"/>
    </location>
</feature>
<reference evidence="2 3" key="1">
    <citation type="submission" date="2021-01" db="EMBL/GenBank/DDBJ databases">
        <title>Chryseolinea sp. Jin1 Genome sequencing and assembly.</title>
        <authorList>
            <person name="Kim I."/>
        </authorList>
    </citation>
    <scope>NUCLEOTIDE SEQUENCE [LARGE SCALE GENOMIC DNA]</scope>
    <source>
        <strain evidence="2 3">Jin1</strain>
    </source>
</reference>
<dbReference type="Proteomes" id="UP000613030">
    <property type="component" value="Unassembled WGS sequence"/>
</dbReference>
<name>A0ABS1KJT0_9BACT</name>
<evidence type="ECO:0000313" key="2">
    <source>
        <dbReference type="EMBL" id="MBL0739594.1"/>
    </source>
</evidence>
<sequence length="165" mass="18075">MTKHTLFVASLLLGTLGVNAQQTPAGPTPGDVIAQLFTAMQKGDSAMAHATFASSVTLATVKRDKAGAPVLQREASVQPFLNAIGTPHPQTWYEEIWDEKVQLDGDLAQVWCDYAFYLGNTFSHCGVDAFQLHKGKDGWKIFHLADTRRTTPCNIPKAIQQKHNP</sequence>
<proteinExistence type="predicted"/>
<keyword evidence="1" id="KW-0732">Signal</keyword>
<accession>A0ABS1KJT0</accession>
<comment type="caution">
    <text evidence="2">The sequence shown here is derived from an EMBL/GenBank/DDBJ whole genome shotgun (WGS) entry which is preliminary data.</text>
</comment>
<feature type="chain" id="PRO_5047486163" description="Nuclear transport factor 2 family protein" evidence="1">
    <location>
        <begin position="21"/>
        <end position="165"/>
    </location>
</feature>
<dbReference type="InterPro" id="IPR032710">
    <property type="entry name" value="NTF2-like_dom_sf"/>
</dbReference>
<evidence type="ECO:0000256" key="1">
    <source>
        <dbReference type="SAM" id="SignalP"/>
    </source>
</evidence>
<dbReference type="EMBL" id="JAERRB010000001">
    <property type="protein sequence ID" value="MBL0739594.1"/>
    <property type="molecule type" value="Genomic_DNA"/>
</dbReference>